<protein>
    <submittedName>
        <fullName evidence="2">Uncharacterized protein</fullName>
    </submittedName>
</protein>
<dbReference type="AlphaFoldDB" id="A0A6A4G5M9"/>
<gene>
    <name evidence="1" type="ORF">PR002_g700</name>
    <name evidence="2" type="ORF">PR003_g804</name>
</gene>
<evidence type="ECO:0000313" key="1">
    <source>
        <dbReference type="EMBL" id="KAE9048050.1"/>
    </source>
</evidence>
<dbReference type="EMBL" id="QXFU01000017">
    <property type="protein sequence ID" value="KAE9048050.1"/>
    <property type="molecule type" value="Genomic_DNA"/>
</dbReference>
<dbReference type="EMBL" id="QXFT01000019">
    <property type="protein sequence ID" value="KAE9359358.1"/>
    <property type="molecule type" value="Genomic_DNA"/>
</dbReference>
<dbReference type="OrthoDB" id="10401468at2759"/>
<comment type="caution">
    <text evidence="2">The sequence shown here is derived from an EMBL/GenBank/DDBJ whole genome shotgun (WGS) entry which is preliminary data.</text>
</comment>
<evidence type="ECO:0000313" key="3">
    <source>
        <dbReference type="Proteomes" id="UP000434957"/>
    </source>
</evidence>
<dbReference type="Proteomes" id="UP000434957">
    <property type="component" value="Unassembled WGS sequence"/>
</dbReference>
<proteinExistence type="predicted"/>
<evidence type="ECO:0000313" key="2">
    <source>
        <dbReference type="EMBL" id="KAE9359358.1"/>
    </source>
</evidence>
<name>A0A6A4G5M9_9STRA</name>
<sequence>MDDIALYLLGRLLESQRENSQLRLELSRSRVQLRVLQGRLDMRTRQLSELVTSIREFARLYRFARAAAGENEEELRRSISRFLSLDRDGDIEAQPTRSSARTTISLSHAEDWIDLEEDAQRPHSNRRGTR</sequence>
<organism evidence="2 3">
    <name type="scientific">Phytophthora rubi</name>
    <dbReference type="NCBI Taxonomy" id="129364"/>
    <lineage>
        <taxon>Eukaryota</taxon>
        <taxon>Sar</taxon>
        <taxon>Stramenopiles</taxon>
        <taxon>Oomycota</taxon>
        <taxon>Peronosporomycetes</taxon>
        <taxon>Peronosporales</taxon>
        <taxon>Peronosporaceae</taxon>
        <taxon>Phytophthora</taxon>
    </lineage>
</organism>
<dbReference type="Proteomes" id="UP000435112">
    <property type="component" value="Unassembled WGS sequence"/>
</dbReference>
<evidence type="ECO:0000313" key="4">
    <source>
        <dbReference type="Proteomes" id="UP000435112"/>
    </source>
</evidence>
<accession>A0A6A4G5M9</accession>
<reference evidence="2 3" key="1">
    <citation type="submission" date="2018-08" db="EMBL/GenBank/DDBJ databases">
        <title>Genomic investigation of the strawberry pathogen Phytophthora fragariae indicates pathogenicity is determined by transcriptional variation in three key races.</title>
        <authorList>
            <person name="Adams T.M."/>
            <person name="Armitage A.D."/>
            <person name="Sobczyk M.K."/>
            <person name="Bates H.J."/>
            <person name="Dunwell J.M."/>
            <person name="Nellist C.F."/>
            <person name="Harrison R.J."/>
        </authorList>
    </citation>
    <scope>NUCLEOTIDE SEQUENCE [LARGE SCALE GENOMIC DNA]</scope>
    <source>
        <strain evidence="1 4">SCRP324</strain>
        <strain evidence="2 3">SCRP333</strain>
    </source>
</reference>
<keyword evidence="3" id="KW-1185">Reference proteome</keyword>